<keyword evidence="4" id="KW-1185">Reference proteome</keyword>
<evidence type="ECO:0000256" key="1">
    <source>
        <dbReference type="SAM" id="SignalP"/>
    </source>
</evidence>
<gene>
    <name evidence="3" type="ORF">LZZ85_24215</name>
</gene>
<evidence type="ECO:0000313" key="3">
    <source>
        <dbReference type="EMBL" id="MCG2617425.1"/>
    </source>
</evidence>
<dbReference type="SUPFAM" id="SSF52833">
    <property type="entry name" value="Thioredoxin-like"/>
    <property type="match status" value="1"/>
</dbReference>
<protein>
    <submittedName>
        <fullName evidence="3">Thioredoxin family protein</fullName>
    </submittedName>
</protein>
<reference evidence="3" key="1">
    <citation type="submission" date="2022-01" db="EMBL/GenBank/DDBJ databases">
        <authorList>
            <person name="Jo J.-H."/>
            <person name="Im W.-T."/>
        </authorList>
    </citation>
    <scope>NUCLEOTIDE SEQUENCE</scope>
    <source>
        <strain evidence="3">NA20</strain>
    </source>
</reference>
<dbReference type="EMBL" id="JAKLTR010000021">
    <property type="protein sequence ID" value="MCG2617425.1"/>
    <property type="molecule type" value="Genomic_DNA"/>
</dbReference>
<dbReference type="InterPro" id="IPR036249">
    <property type="entry name" value="Thioredoxin-like_sf"/>
</dbReference>
<sequence length="166" mass="18846">MMKKCILALSIFICASAAQAQDLSKFNLYKPDEDAEKAIAKTVKDAKAAGKQVFIQIGGNWCIWCLRFNDFVKTDKSIDSIVNQNYIVYHLNYSKENSNSKLLAKYGFPQRFGFPVFLVLDGNGKLLHTQNSSYLESGKTYDADKVKGFFLDWTKKSLDPAEYKEK</sequence>
<proteinExistence type="predicted"/>
<dbReference type="Gene3D" id="3.40.30.10">
    <property type="entry name" value="Glutaredoxin"/>
    <property type="match status" value="1"/>
</dbReference>
<dbReference type="Proteomes" id="UP001165367">
    <property type="component" value="Unassembled WGS sequence"/>
</dbReference>
<evidence type="ECO:0000313" key="4">
    <source>
        <dbReference type="Proteomes" id="UP001165367"/>
    </source>
</evidence>
<dbReference type="InterPro" id="IPR013766">
    <property type="entry name" value="Thioredoxin_domain"/>
</dbReference>
<feature type="chain" id="PRO_5046662156" evidence="1">
    <location>
        <begin position="21"/>
        <end position="166"/>
    </location>
</feature>
<dbReference type="PROSITE" id="PS51352">
    <property type="entry name" value="THIOREDOXIN_2"/>
    <property type="match status" value="1"/>
</dbReference>
<feature type="domain" description="Thioredoxin" evidence="2">
    <location>
        <begin position="17"/>
        <end position="159"/>
    </location>
</feature>
<dbReference type="Pfam" id="PF13899">
    <property type="entry name" value="Thioredoxin_7"/>
    <property type="match status" value="1"/>
</dbReference>
<dbReference type="RefSeq" id="WP_237876176.1">
    <property type="nucleotide sequence ID" value="NZ_JAKLTR010000021.1"/>
</dbReference>
<name>A0ABS9KYL1_9BACT</name>
<evidence type="ECO:0000259" key="2">
    <source>
        <dbReference type="PROSITE" id="PS51352"/>
    </source>
</evidence>
<keyword evidence="1" id="KW-0732">Signal</keyword>
<feature type="signal peptide" evidence="1">
    <location>
        <begin position="1"/>
        <end position="20"/>
    </location>
</feature>
<accession>A0ABS9KYL1</accession>
<organism evidence="3 4">
    <name type="scientific">Terrimonas ginsenosidimutans</name>
    <dbReference type="NCBI Taxonomy" id="2908004"/>
    <lineage>
        <taxon>Bacteria</taxon>
        <taxon>Pseudomonadati</taxon>
        <taxon>Bacteroidota</taxon>
        <taxon>Chitinophagia</taxon>
        <taxon>Chitinophagales</taxon>
        <taxon>Chitinophagaceae</taxon>
        <taxon>Terrimonas</taxon>
    </lineage>
</organism>
<comment type="caution">
    <text evidence="3">The sequence shown here is derived from an EMBL/GenBank/DDBJ whole genome shotgun (WGS) entry which is preliminary data.</text>
</comment>